<dbReference type="SMART" id="SM01274">
    <property type="entry name" value="malic"/>
    <property type="match status" value="1"/>
</dbReference>
<evidence type="ECO:0000256" key="1">
    <source>
        <dbReference type="ARBA" id="ARBA00008785"/>
    </source>
</evidence>
<protein>
    <submittedName>
        <fullName evidence="6">NADP-dependent malic enzyme</fullName>
    </submittedName>
</protein>
<dbReference type="PANTHER" id="PTHR43237:SF4">
    <property type="entry name" value="NADP-DEPENDENT MALIC ENZYME"/>
    <property type="match status" value="1"/>
</dbReference>
<dbReference type="Pfam" id="PF00390">
    <property type="entry name" value="malic"/>
    <property type="match status" value="2"/>
</dbReference>
<dbReference type="Pfam" id="PF03949">
    <property type="entry name" value="Malic_M"/>
    <property type="match status" value="1"/>
</dbReference>
<dbReference type="Proteomes" id="UP000253941">
    <property type="component" value="Unassembled WGS sequence"/>
</dbReference>
<dbReference type="InterPro" id="IPR045213">
    <property type="entry name" value="Malic_NAD-bd_bact_type"/>
</dbReference>
<dbReference type="CDD" id="cd05311">
    <property type="entry name" value="NAD_bind_2_malic_enz"/>
    <property type="match status" value="1"/>
</dbReference>
<dbReference type="SUPFAM" id="SSF53223">
    <property type="entry name" value="Aminoacid dehydrogenase-like, N-terminal domain"/>
    <property type="match status" value="1"/>
</dbReference>
<accession>A0A369T6U3</accession>
<dbReference type="InterPro" id="IPR001891">
    <property type="entry name" value="Malic_OxRdtase"/>
</dbReference>
<dbReference type="GO" id="GO:0004470">
    <property type="term" value="F:malic enzyme activity"/>
    <property type="evidence" value="ECO:0007669"/>
    <property type="project" value="InterPro"/>
</dbReference>
<feature type="domain" description="Malic enzyme NAD-binding" evidence="4">
    <location>
        <begin position="170"/>
        <end position="403"/>
    </location>
</feature>
<evidence type="ECO:0000256" key="3">
    <source>
        <dbReference type="RuleBase" id="RU003427"/>
    </source>
</evidence>
<evidence type="ECO:0000256" key="2">
    <source>
        <dbReference type="ARBA" id="ARBA00023002"/>
    </source>
</evidence>
<dbReference type="InterPro" id="IPR046346">
    <property type="entry name" value="Aminoacid_DH-like_N_sf"/>
</dbReference>
<dbReference type="PANTHER" id="PTHR43237">
    <property type="entry name" value="NADP-DEPENDENT MALIC ENZYME"/>
    <property type="match status" value="1"/>
</dbReference>
<organism evidence="6 7">
    <name type="scientific">Ferruginivarius sediminum</name>
    <dbReference type="NCBI Taxonomy" id="2661937"/>
    <lineage>
        <taxon>Bacteria</taxon>
        <taxon>Pseudomonadati</taxon>
        <taxon>Pseudomonadota</taxon>
        <taxon>Alphaproteobacteria</taxon>
        <taxon>Rhodospirillales</taxon>
        <taxon>Rhodospirillaceae</taxon>
        <taxon>Ferruginivarius</taxon>
    </lineage>
</organism>
<feature type="domain" description="Malic enzyme N-terminal" evidence="5">
    <location>
        <begin position="25"/>
        <end position="158"/>
    </location>
</feature>
<dbReference type="InterPro" id="IPR012301">
    <property type="entry name" value="Malic_N_dom"/>
</dbReference>
<dbReference type="InterPro" id="IPR051674">
    <property type="entry name" value="Malate_Decarboxylase"/>
</dbReference>
<evidence type="ECO:0000259" key="5">
    <source>
        <dbReference type="SMART" id="SM01274"/>
    </source>
</evidence>
<dbReference type="Gene3D" id="3.40.50.720">
    <property type="entry name" value="NAD(P)-binding Rossmann-like Domain"/>
    <property type="match status" value="1"/>
</dbReference>
<comment type="caution">
    <text evidence="6">The sequence shown here is derived from an EMBL/GenBank/DDBJ whole genome shotgun (WGS) entry which is preliminary data.</text>
</comment>
<dbReference type="GO" id="GO:0016616">
    <property type="term" value="F:oxidoreductase activity, acting on the CH-OH group of donors, NAD or NADP as acceptor"/>
    <property type="evidence" value="ECO:0007669"/>
    <property type="project" value="InterPro"/>
</dbReference>
<dbReference type="InterPro" id="IPR036291">
    <property type="entry name" value="NAD(P)-bd_dom_sf"/>
</dbReference>
<dbReference type="SMART" id="SM00919">
    <property type="entry name" value="Malic_M"/>
    <property type="match status" value="1"/>
</dbReference>
<dbReference type="InterPro" id="IPR012302">
    <property type="entry name" value="Malic_NAD-bd"/>
</dbReference>
<dbReference type="GO" id="GO:0046872">
    <property type="term" value="F:metal ion binding"/>
    <property type="evidence" value="ECO:0007669"/>
    <property type="project" value="UniProtKB-KW"/>
</dbReference>
<keyword evidence="7" id="KW-1185">Reference proteome</keyword>
<dbReference type="RefSeq" id="WP_114583043.1">
    <property type="nucleotide sequence ID" value="NZ_QPMH01000016.1"/>
</dbReference>
<name>A0A369T6U3_9PROT</name>
<dbReference type="AlphaFoldDB" id="A0A369T6U3"/>
<gene>
    <name evidence="6" type="ORF">DRB17_15055</name>
</gene>
<dbReference type="InterPro" id="IPR037062">
    <property type="entry name" value="Malic_N_dom_sf"/>
</dbReference>
<dbReference type="SUPFAM" id="SSF51735">
    <property type="entry name" value="NAD(P)-binding Rossmann-fold domains"/>
    <property type="match status" value="1"/>
</dbReference>
<keyword evidence="3" id="KW-0479">Metal-binding</keyword>
<dbReference type="EMBL" id="QPMH01000016">
    <property type="protein sequence ID" value="RDD61040.1"/>
    <property type="molecule type" value="Genomic_DNA"/>
</dbReference>
<sequence length="448" mass="47171">MTDECGSSPDKAIADRALRLHARYRGKIQTIPKVPLRALSDFAIWYTPGVAAASRAVHADPDEVYRQTNKANTIAIVTDGSRVLGLGDIGPEAALPVMEGKALLFKHLGGVDAVPICLDLNAPEKIVATVKALAPAFGAINLEDISQPKCFQVLDRLRESLSIPVWHDDQQGTATVVLAGLRNALKVVNKRLDQVRIALIGAGAANIAVFRLLTAAGADPARMVVCDSQGILHRERDDIAATRESYADKWRICRTTNAEGRTGGGEEALRDADVCIAFSRPGPGVIEPRWIAGMAADPVVFACANPTPEVWPWQAAEAGAGIVATGRSDLPNQVNNALAFPGIFRGILDVRTRAIDEGAAMAAADALAELGERRGLGRESILPSIDDPAIAVELAVAVGRHAMEMGEAARPCDTAELRAGAERRIAAARAATDALIGAGLIAGLDDAP</sequence>
<keyword evidence="2" id="KW-0560">Oxidoreductase</keyword>
<dbReference type="Gene3D" id="3.40.50.10380">
    <property type="entry name" value="Malic enzyme, N-terminal domain"/>
    <property type="match status" value="1"/>
</dbReference>
<comment type="similarity">
    <text evidence="1 3">Belongs to the malic enzymes family.</text>
</comment>
<dbReference type="GO" id="GO:0051287">
    <property type="term" value="F:NAD binding"/>
    <property type="evidence" value="ECO:0007669"/>
    <property type="project" value="InterPro"/>
</dbReference>
<evidence type="ECO:0000313" key="7">
    <source>
        <dbReference type="Proteomes" id="UP000253941"/>
    </source>
</evidence>
<reference evidence="6 7" key="1">
    <citation type="submission" date="2018-07" db="EMBL/GenBank/DDBJ databases">
        <title>Venubactetium sediminum gen. nov., sp. nov., isolated from a marine solar saltern.</title>
        <authorList>
            <person name="Wang S."/>
        </authorList>
    </citation>
    <scope>NUCLEOTIDE SEQUENCE [LARGE SCALE GENOMIC DNA]</scope>
    <source>
        <strain evidence="6 7">WD2A32</strain>
    </source>
</reference>
<dbReference type="PRINTS" id="PR00072">
    <property type="entry name" value="MALOXRDTASE"/>
</dbReference>
<evidence type="ECO:0000313" key="6">
    <source>
        <dbReference type="EMBL" id="RDD61040.1"/>
    </source>
</evidence>
<proteinExistence type="inferred from homology"/>
<evidence type="ECO:0000259" key="4">
    <source>
        <dbReference type="SMART" id="SM00919"/>
    </source>
</evidence>